<evidence type="ECO:0000256" key="1">
    <source>
        <dbReference type="ARBA" id="ARBA00023002"/>
    </source>
</evidence>
<feature type="region of interest" description="Disordered" evidence="2">
    <location>
        <begin position="1"/>
        <end position="22"/>
    </location>
</feature>
<gene>
    <name evidence="5" type="ORF">SAMN05216268_13724</name>
</gene>
<dbReference type="PANTHER" id="PTHR43884:SF12">
    <property type="entry name" value="ISOVALERYL-COA DEHYDROGENASE, MITOCHONDRIAL-RELATED"/>
    <property type="match status" value="1"/>
</dbReference>
<organism evidence="5 6">
    <name type="scientific">Streptomyces yunnanensis</name>
    <dbReference type="NCBI Taxonomy" id="156453"/>
    <lineage>
        <taxon>Bacteria</taxon>
        <taxon>Bacillati</taxon>
        <taxon>Actinomycetota</taxon>
        <taxon>Actinomycetes</taxon>
        <taxon>Kitasatosporales</taxon>
        <taxon>Streptomycetaceae</taxon>
        <taxon>Streptomyces</taxon>
    </lineage>
</organism>
<accession>A0A9X8R0B9</accession>
<dbReference type="PIRSF" id="PIRSF016578">
    <property type="entry name" value="HsaA"/>
    <property type="match status" value="1"/>
</dbReference>
<reference evidence="6" key="1">
    <citation type="submission" date="2016-11" db="EMBL/GenBank/DDBJ databases">
        <authorList>
            <person name="Jaros S."/>
            <person name="Januszkiewicz K."/>
            <person name="Wedrychowicz H."/>
        </authorList>
    </citation>
    <scope>NUCLEOTIDE SEQUENCE [LARGE SCALE GENOMIC DNA]</scope>
    <source>
        <strain evidence="6">CGMCC 4.3555</strain>
    </source>
</reference>
<protein>
    <submittedName>
        <fullName evidence="5">Acyl-CoA dehydrogenase</fullName>
    </submittedName>
</protein>
<dbReference type="InterPro" id="IPR013786">
    <property type="entry name" value="AcylCoA_DH/ox_N"/>
</dbReference>
<dbReference type="EMBL" id="FRBK01000037">
    <property type="protein sequence ID" value="SHN32839.1"/>
    <property type="molecule type" value="Genomic_DNA"/>
</dbReference>
<dbReference type="SUPFAM" id="SSF56645">
    <property type="entry name" value="Acyl-CoA dehydrogenase NM domain-like"/>
    <property type="match status" value="1"/>
</dbReference>
<dbReference type="AlphaFoldDB" id="A0A9X8R0B9"/>
<sequence>MSTATGMPAAGPSQAISDADQLDAQEILERARKAAPVLRERAEEIEQNRQLPRDVVEILRDTGVFRMAAPGSWGGPEMTSVQQTEVIEAIATGDASAAWCAMIGSDSGIFSGYLDDAVARALFPRLDTITAGFVNPTGRADRVPGGFRVSGKWHFGSGMTHSDLLLAGCVVHRDGAPESAPDGDGVHWRIVIARREDFSVHDSWYTTGLAGSGSCDYSTEDLFVPEEHTFSLLEPQRTGTLHAAPDAILRTMPGVPLGVARAALDHVRELAATRTDKSTGTPWSAYYRFTTAIAEAEMDLAAARYAVYTSLAEQWARLERGQQPTPDERVATALARYKAFEVARSIVNRLYTLVGGSAIYRKRSPMDRWLRDVSTMSQHVDAGVQNLKAAGELLLGGQIPQKTLLW</sequence>
<dbReference type="Gene3D" id="1.20.140.10">
    <property type="entry name" value="Butyryl-CoA Dehydrogenase, subunit A, domain 3"/>
    <property type="match status" value="1"/>
</dbReference>
<evidence type="ECO:0000313" key="6">
    <source>
        <dbReference type="Proteomes" id="UP000184388"/>
    </source>
</evidence>
<feature type="domain" description="Acyl-CoA dehydrogenase/oxidase N-terminal" evidence="3">
    <location>
        <begin position="25"/>
        <end position="105"/>
    </location>
</feature>
<evidence type="ECO:0000256" key="2">
    <source>
        <dbReference type="SAM" id="MobiDB-lite"/>
    </source>
</evidence>
<dbReference type="InterPro" id="IPR009100">
    <property type="entry name" value="AcylCoA_DH/oxidase_NM_dom_sf"/>
</dbReference>
<dbReference type="Gene3D" id="2.40.110.10">
    <property type="entry name" value="Butyryl-CoA Dehydrogenase, subunit A, domain 2"/>
    <property type="match status" value="1"/>
</dbReference>
<dbReference type="InterPro" id="IPR036250">
    <property type="entry name" value="AcylCo_DH-like_C"/>
</dbReference>
<comment type="caution">
    <text evidence="5">The sequence shown here is derived from an EMBL/GenBank/DDBJ whole genome shotgun (WGS) entry which is preliminary data.</text>
</comment>
<keyword evidence="1" id="KW-0560">Oxidoreductase</keyword>
<dbReference type="InterPro" id="IPR037069">
    <property type="entry name" value="AcylCoA_DH/ox_N_sf"/>
</dbReference>
<dbReference type="RefSeq" id="WP_079182442.1">
    <property type="nucleotide sequence ID" value="NZ_FRBK01000037.1"/>
</dbReference>
<dbReference type="Pfam" id="PF02771">
    <property type="entry name" value="Acyl-CoA_dh_N"/>
    <property type="match status" value="1"/>
</dbReference>
<evidence type="ECO:0000313" key="5">
    <source>
        <dbReference type="EMBL" id="SHN32839.1"/>
    </source>
</evidence>
<evidence type="ECO:0000259" key="3">
    <source>
        <dbReference type="Pfam" id="PF02771"/>
    </source>
</evidence>
<dbReference type="InterPro" id="IPR013107">
    <property type="entry name" value="Acyl-CoA_DH_C"/>
</dbReference>
<name>A0A9X8R0B9_9ACTN</name>
<dbReference type="PANTHER" id="PTHR43884">
    <property type="entry name" value="ACYL-COA DEHYDROGENASE"/>
    <property type="match status" value="1"/>
</dbReference>
<feature type="domain" description="Acyl-CoA dehydrogenase C-terminal" evidence="4">
    <location>
        <begin position="255"/>
        <end position="380"/>
    </location>
</feature>
<dbReference type="GO" id="GO:0003995">
    <property type="term" value="F:acyl-CoA dehydrogenase activity"/>
    <property type="evidence" value="ECO:0007669"/>
    <property type="project" value="TreeGrafter"/>
</dbReference>
<dbReference type="InterPro" id="IPR046373">
    <property type="entry name" value="Acyl-CoA_Oxase/DH_mid-dom_sf"/>
</dbReference>
<dbReference type="Pfam" id="PF08028">
    <property type="entry name" value="Acyl-CoA_dh_2"/>
    <property type="match status" value="1"/>
</dbReference>
<dbReference type="Proteomes" id="UP000184388">
    <property type="component" value="Unassembled WGS sequence"/>
</dbReference>
<evidence type="ECO:0000259" key="4">
    <source>
        <dbReference type="Pfam" id="PF08028"/>
    </source>
</evidence>
<dbReference type="GO" id="GO:0050660">
    <property type="term" value="F:flavin adenine dinucleotide binding"/>
    <property type="evidence" value="ECO:0007669"/>
    <property type="project" value="InterPro"/>
</dbReference>
<proteinExistence type="predicted"/>
<dbReference type="Gene3D" id="1.10.540.10">
    <property type="entry name" value="Acyl-CoA dehydrogenase/oxidase, N-terminal domain"/>
    <property type="match status" value="1"/>
</dbReference>
<dbReference type="SUPFAM" id="SSF47203">
    <property type="entry name" value="Acyl-CoA dehydrogenase C-terminal domain-like"/>
    <property type="match status" value="1"/>
</dbReference>